<evidence type="ECO:0000256" key="2">
    <source>
        <dbReference type="ARBA" id="ARBA00023125"/>
    </source>
</evidence>
<dbReference type="Pfam" id="PF07729">
    <property type="entry name" value="FCD"/>
    <property type="match status" value="1"/>
</dbReference>
<dbReference type="InterPro" id="IPR011711">
    <property type="entry name" value="GntR_C"/>
</dbReference>
<keyword evidence="1" id="KW-0805">Transcription regulation</keyword>
<dbReference type="Proteomes" id="UP001205843">
    <property type="component" value="Unassembled WGS sequence"/>
</dbReference>
<dbReference type="InterPro" id="IPR036390">
    <property type="entry name" value="WH_DNA-bd_sf"/>
</dbReference>
<protein>
    <submittedName>
        <fullName evidence="6">DNA-binding GntR family transcriptional regulator</fullName>
    </submittedName>
</protein>
<reference evidence="6" key="1">
    <citation type="submission" date="2022-03" db="EMBL/GenBank/DDBJ databases">
        <title>Genomic Encyclopedia of Type Strains, Phase III (KMG-III): the genomes of soil and plant-associated and newly described type strains.</title>
        <authorList>
            <person name="Whitman W."/>
        </authorList>
    </citation>
    <scope>NUCLEOTIDE SEQUENCE</scope>
    <source>
        <strain evidence="6">ANL 6-2</strain>
    </source>
</reference>
<organism evidence="6 7">
    <name type="scientific">Natronocella acetinitrilica</name>
    <dbReference type="NCBI Taxonomy" id="414046"/>
    <lineage>
        <taxon>Bacteria</taxon>
        <taxon>Pseudomonadati</taxon>
        <taxon>Pseudomonadota</taxon>
        <taxon>Gammaproteobacteria</taxon>
        <taxon>Chromatiales</taxon>
        <taxon>Ectothiorhodospiraceae</taxon>
        <taxon>Natronocella</taxon>
    </lineage>
</organism>
<dbReference type="GO" id="GO:0003677">
    <property type="term" value="F:DNA binding"/>
    <property type="evidence" value="ECO:0007669"/>
    <property type="project" value="UniProtKB-KW"/>
</dbReference>
<accession>A0AAE3KBT4</accession>
<evidence type="ECO:0000313" key="6">
    <source>
        <dbReference type="EMBL" id="MCP1676055.1"/>
    </source>
</evidence>
<proteinExistence type="predicted"/>
<comment type="caution">
    <text evidence="6">The sequence shown here is derived from an EMBL/GenBank/DDBJ whole genome shotgun (WGS) entry which is preliminary data.</text>
</comment>
<dbReference type="AlphaFoldDB" id="A0AAE3KBT4"/>
<feature type="region of interest" description="Disordered" evidence="4">
    <location>
        <begin position="1"/>
        <end position="20"/>
    </location>
</feature>
<keyword evidence="2 6" id="KW-0238">DNA-binding</keyword>
<sequence length="236" mass="26240">MSTEAAVERPPRKRRPGNADDAVYRGVYDAVLDGRLPPGVRLPEKSLGDAFGVSRIVVRKALSRLAHEHIVTRRPNQMARVASPSVSETRDIFEARRLLEAEVVRELAGSLTKAQARQIADLLQREQAAQRMHHIEERVRLSIEFHRQLAECSANSVYRRYLKELVSRTSLTVALYKTPGASPCYMEGEHEGIAEAILTGRGDEAAALAVAHLDALENTLDLSPREPDVDLSSVFR</sequence>
<dbReference type="SUPFAM" id="SSF46785">
    <property type="entry name" value="Winged helix' DNA-binding domain"/>
    <property type="match status" value="1"/>
</dbReference>
<dbReference type="RefSeq" id="WP_253480678.1">
    <property type="nucleotide sequence ID" value="NZ_JALJXV010000008.1"/>
</dbReference>
<dbReference type="EMBL" id="JALJXV010000008">
    <property type="protein sequence ID" value="MCP1676055.1"/>
    <property type="molecule type" value="Genomic_DNA"/>
</dbReference>
<dbReference type="PANTHER" id="PTHR43537">
    <property type="entry name" value="TRANSCRIPTIONAL REGULATOR, GNTR FAMILY"/>
    <property type="match status" value="1"/>
</dbReference>
<keyword evidence="3" id="KW-0804">Transcription</keyword>
<dbReference type="InterPro" id="IPR036388">
    <property type="entry name" value="WH-like_DNA-bd_sf"/>
</dbReference>
<dbReference type="Gene3D" id="1.20.120.530">
    <property type="entry name" value="GntR ligand-binding domain-like"/>
    <property type="match status" value="1"/>
</dbReference>
<name>A0AAE3KBT4_9GAMM</name>
<dbReference type="SMART" id="SM00345">
    <property type="entry name" value="HTH_GNTR"/>
    <property type="match status" value="1"/>
</dbReference>
<dbReference type="InterPro" id="IPR000524">
    <property type="entry name" value="Tscrpt_reg_HTH_GntR"/>
</dbReference>
<evidence type="ECO:0000256" key="3">
    <source>
        <dbReference type="ARBA" id="ARBA00023163"/>
    </source>
</evidence>
<evidence type="ECO:0000259" key="5">
    <source>
        <dbReference type="PROSITE" id="PS50949"/>
    </source>
</evidence>
<feature type="compositionally biased region" description="Basic and acidic residues" evidence="4">
    <location>
        <begin position="1"/>
        <end position="10"/>
    </location>
</feature>
<keyword evidence="7" id="KW-1185">Reference proteome</keyword>
<dbReference type="Gene3D" id="1.10.10.10">
    <property type="entry name" value="Winged helix-like DNA-binding domain superfamily/Winged helix DNA-binding domain"/>
    <property type="match status" value="1"/>
</dbReference>
<dbReference type="InterPro" id="IPR008920">
    <property type="entry name" value="TF_FadR/GntR_C"/>
</dbReference>
<evidence type="ECO:0000313" key="7">
    <source>
        <dbReference type="Proteomes" id="UP001205843"/>
    </source>
</evidence>
<dbReference type="SMART" id="SM00895">
    <property type="entry name" value="FCD"/>
    <property type="match status" value="1"/>
</dbReference>
<dbReference type="Pfam" id="PF00392">
    <property type="entry name" value="GntR"/>
    <property type="match status" value="1"/>
</dbReference>
<dbReference type="GO" id="GO:0003700">
    <property type="term" value="F:DNA-binding transcription factor activity"/>
    <property type="evidence" value="ECO:0007669"/>
    <property type="project" value="InterPro"/>
</dbReference>
<feature type="domain" description="HTH gntR-type" evidence="5">
    <location>
        <begin position="17"/>
        <end position="84"/>
    </location>
</feature>
<evidence type="ECO:0000256" key="1">
    <source>
        <dbReference type="ARBA" id="ARBA00023015"/>
    </source>
</evidence>
<dbReference type="PROSITE" id="PS50949">
    <property type="entry name" value="HTH_GNTR"/>
    <property type="match status" value="1"/>
</dbReference>
<dbReference type="SUPFAM" id="SSF48008">
    <property type="entry name" value="GntR ligand-binding domain-like"/>
    <property type="match status" value="1"/>
</dbReference>
<gene>
    <name evidence="6" type="ORF">J2T57_003214</name>
</gene>
<dbReference type="PANTHER" id="PTHR43537:SF53">
    <property type="entry name" value="HTH-TYPE TRANSCRIPTIONAL REPRESSOR NANR"/>
    <property type="match status" value="1"/>
</dbReference>
<dbReference type="CDD" id="cd07377">
    <property type="entry name" value="WHTH_GntR"/>
    <property type="match status" value="1"/>
</dbReference>
<evidence type="ECO:0000256" key="4">
    <source>
        <dbReference type="SAM" id="MobiDB-lite"/>
    </source>
</evidence>